<dbReference type="Gene3D" id="3.40.50.1460">
    <property type="match status" value="1"/>
</dbReference>
<dbReference type="PANTHER" id="PTHR19879">
    <property type="entry name" value="TRANSCRIPTION INITIATION FACTOR TFIID"/>
    <property type="match status" value="1"/>
</dbReference>
<dbReference type="EMBL" id="JAEDAK010000021">
    <property type="protein sequence ID" value="MBH9579356.1"/>
    <property type="molecule type" value="Genomic_DNA"/>
</dbReference>
<gene>
    <name evidence="3" type="ORF">I7X39_20865</name>
</gene>
<dbReference type="Proteomes" id="UP000613266">
    <property type="component" value="Unassembled WGS sequence"/>
</dbReference>
<sequence>MRTLLLLLLALLGAAAAAQEQPLLRVAGAGHHAAIRGLAHDARGGLWLTVSEDKTARLWRGRQLQAVLRPPIGAGQEGKLFAGALSPDGRLAAVAGWSAGNDIYLFRSADGQLLARIQGQPNVVNQLAFSPDGRLLAVALWGPHGVQLWRGEADWQRPQFAGADNDYADSSYGLAFSPDGRWLASSAHDGRVRLYALGADGLRHQAEQKLGGPLHGLQFAPDGQRLAVGHAELPQVQILRTEGLQPERLLRGTGSGGLSQVVWSPDGAELRAAGSWRHGAGRHGLMRWNRQGQAQGGPQLASDSITELSQLPDGRLAFAAADASWGWLGPDGQLQTQGSARTDYRALAGASLRVSADARQLHWSGWGAQAFEFPAFAWRPPAGELRAAVQGRPGAQLRDWRDSAKPSLNGKPLALEPGEMALSAAVDPQRPRLALGTGWKLRWFDLQGRELWQQDLSAPCFALALSADGRFIVAGLGDGTLRWFRARDGEPQLAFYNEGRAWVAWTPDGRYSAGEGGEALVGWHLNRGADQAAEFLPLARFAERHDDPQAVFAALGGEASARPVTDLREGLRLPPSVQLLGPEPDSRLREPGLALKLQAQDRGGGVDELRLYLNDKLVERLPARGLRRVGSALEAQWQVRLQPGENRLRALALGLDRTESQAAELRLVYDAPPPRPSLHVLTVGVNRYRNAALNLSFSVPDARGVAGLLRQTGAKLFERVQVEELHDEQATKAGVLARLQALRQTREDDVVLVYLAGHGDTLKDDWYFVPHELTAPEQPERLAEGGLSSRELAEALRQMPARKVVVLIDACKSGAAAVGFRGLEERRVLAQLSRASGTHLIAATTKEQLASELGQLGHGVFTYALLEGLRGKAAAGGPEVTARKLMVYVEQALPELSKRYRAEEQFPVVNSTGMDFPISLK</sequence>
<dbReference type="AlphaFoldDB" id="A0A931J6W1"/>
<reference evidence="3" key="1">
    <citation type="submission" date="2020-12" db="EMBL/GenBank/DDBJ databases">
        <title>The genome sequence of Inhella sp. 1Y17.</title>
        <authorList>
            <person name="Liu Y."/>
        </authorList>
    </citation>
    <scope>NUCLEOTIDE SEQUENCE</scope>
    <source>
        <strain evidence="3">1Y17</strain>
    </source>
</reference>
<dbReference type="GO" id="GO:0006508">
    <property type="term" value="P:proteolysis"/>
    <property type="evidence" value="ECO:0007669"/>
    <property type="project" value="InterPro"/>
</dbReference>
<dbReference type="InterPro" id="IPR001680">
    <property type="entry name" value="WD40_rpt"/>
</dbReference>
<dbReference type="SUPFAM" id="SSF52129">
    <property type="entry name" value="Caspase-like"/>
    <property type="match status" value="1"/>
</dbReference>
<dbReference type="Pfam" id="PF00656">
    <property type="entry name" value="Peptidase_C14"/>
    <property type="match status" value="1"/>
</dbReference>
<dbReference type="InterPro" id="IPR029030">
    <property type="entry name" value="Caspase-like_dom_sf"/>
</dbReference>
<dbReference type="SUPFAM" id="SSF63829">
    <property type="entry name" value="Calcium-dependent phosphotriesterase"/>
    <property type="match status" value="1"/>
</dbReference>
<proteinExistence type="predicted"/>
<evidence type="ECO:0000313" key="4">
    <source>
        <dbReference type="Proteomes" id="UP000613266"/>
    </source>
</evidence>
<evidence type="ECO:0000313" key="3">
    <source>
        <dbReference type="EMBL" id="MBH9579356.1"/>
    </source>
</evidence>
<dbReference type="InterPro" id="IPR015943">
    <property type="entry name" value="WD40/YVTN_repeat-like_dom_sf"/>
</dbReference>
<dbReference type="InterPro" id="IPR011600">
    <property type="entry name" value="Pept_C14_caspase"/>
</dbReference>
<protein>
    <submittedName>
        <fullName evidence="3">Caspase family protein</fullName>
    </submittedName>
</protein>
<keyword evidence="1" id="KW-0732">Signal</keyword>
<evidence type="ECO:0000256" key="1">
    <source>
        <dbReference type="SAM" id="SignalP"/>
    </source>
</evidence>
<evidence type="ECO:0000259" key="2">
    <source>
        <dbReference type="Pfam" id="PF00656"/>
    </source>
</evidence>
<dbReference type="Gene3D" id="2.130.10.10">
    <property type="entry name" value="YVTN repeat-like/Quinoprotein amine dehydrogenase"/>
    <property type="match status" value="3"/>
</dbReference>
<dbReference type="PANTHER" id="PTHR19879:SF9">
    <property type="entry name" value="TRANSCRIPTION INITIATION FACTOR TFIID SUBUNIT 5"/>
    <property type="match status" value="1"/>
</dbReference>
<name>A0A931J6W1_9BURK</name>
<dbReference type="Pfam" id="PF00400">
    <property type="entry name" value="WD40"/>
    <property type="match status" value="3"/>
</dbReference>
<organism evidence="3 4">
    <name type="scientific">Inhella proteolytica</name>
    <dbReference type="NCBI Taxonomy" id="2795029"/>
    <lineage>
        <taxon>Bacteria</taxon>
        <taxon>Pseudomonadati</taxon>
        <taxon>Pseudomonadota</taxon>
        <taxon>Betaproteobacteria</taxon>
        <taxon>Burkholderiales</taxon>
        <taxon>Sphaerotilaceae</taxon>
        <taxon>Inhella</taxon>
    </lineage>
</organism>
<dbReference type="SUPFAM" id="SSF82171">
    <property type="entry name" value="DPP6 N-terminal domain-like"/>
    <property type="match status" value="1"/>
</dbReference>
<accession>A0A931J6W1</accession>
<feature type="domain" description="Peptidase C14 caspase" evidence="2">
    <location>
        <begin position="680"/>
        <end position="912"/>
    </location>
</feature>
<dbReference type="GO" id="GO:0004197">
    <property type="term" value="F:cysteine-type endopeptidase activity"/>
    <property type="evidence" value="ECO:0007669"/>
    <property type="project" value="InterPro"/>
</dbReference>
<feature type="signal peptide" evidence="1">
    <location>
        <begin position="1"/>
        <end position="20"/>
    </location>
</feature>
<dbReference type="SMART" id="SM00320">
    <property type="entry name" value="WD40"/>
    <property type="match status" value="5"/>
</dbReference>
<dbReference type="RefSeq" id="WP_198113195.1">
    <property type="nucleotide sequence ID" value="NZ_JAEDAK010000021.1"/>
</dbReference>
<feature type="chain" id="PRO_5037319713" evidence="1">
    <location>
        <begin position="21"/>
        <end position="921"/>
    </location>
</feature>
<keyword evidence="4" id="KW-1185">Reference proteome</keyword>
<comment type="caution">
    <text evidence="3">The sequence shown here is derived from an EMBL/GenBank/DDBJ whole genome shotgun (WGS) entry which is preliminary data.</text>
</comment>